<dbReference type="PRINTS" id="PR00038">
    <property type="entry name" value="HTHLUXR"/>
</dbReference>
<organism evidence="4 5">
    <name type="scientific">Micromonospora pisi</name>
    <dbReference type="NCBI Taxonomy" id="589240"/>
    <lineage>
        <taxon>Bacteria</taxon>
        <taxon>Bacillati</taxon>
        <taxon>Actinomycetota</taxon>
        <taxon>Actinomycetes</taxon>
        <taxon>Micromonosporales</taxon>
        <taxon>Micromonosporaceae</taxon>
        <taxon>Micromonospora</taxon>
    </lineage>
</organism>
<dbReference type="EMBL" id="RBKT01000001">
    <property type="protein sequence ID" value="RKR91269.1"/>
    <property type="molecule type" value="Genomic_DNA"/>
</dbReference>
<accession>A0A495JT69</accession>
<dbReference type="InterPro" id="IPR027417">
    <property type="entry name" value="P-loop_NTPase"/>
</dbReference>
<dbReference type="PANTHER" id="PTHR16305:SF35">
    <property type="entry name" value="TRANSCRIPTIONAL ACTIVATOR DOMAIN"/>
    <property type="match status" value="1"/>
</dbReference>
<evidence type="ECO:0000259" key="3">
    <source>
        <dbReference type="PROSITE" id="PS50043"/>
    </source>
</evidence>
<keyword evidence="2" id="KW-0067">ATP-binding</keyword>
<feature type="domain" description="HTH luxR-type" evidence="3">
    <location>
        <begin position="794"/>
        <end position="859"/>
    </location>
</feature>
<dbReference type="RefSeq" id="WP_170208710.1">
    <property type="nucleotide sequence ID" value="NZ_RBKT01000001.1"/>
</dbReference>
<evidence type="ECO:0000256" key="1">
    <source>
        <dbReference type="ARBA" id="ARBA00022741"/>
    </source>
</evidence>
<evidence type="ECO:0000313" key="4">
    <source>
        <dbReference type="EMBL" id="RKR91269.1"/>
    </source>
</evidence>
<proteinExistence type="predicted"/>
<dbReference type="SMART" id="SM00421">
    <property type="entry name" value="HTH_LUXR"/>
    <property type="match status" value="1"/>
</dbReference>
<dbReference type="PROSITE" id="PS50043">
    <property type="entry name" value="HTH_LUXR_2"/>
    <property type="match status" value="1"/>
</dbReference>
<dbReference type="Pfam" id="PF13191">
    <property type="entry name" value="AAA_16"/>
    <property type="match status" value="1"/>
</dbReference>
<dbReference type="Proteomes" id="UP000277671">
    <property type="component" value="Unassembled WGS sequence"/>
</dbReference>
<keyword evidence="1" id="KW-0547">Nucleotide-binding</keyword>
<evidence type="ECO:0000256" key="2">
    <source>
        <dbReference type="ARBA" id="ARBA00022840"/>
    </source>
</evidence>
<dbReference type="Gene3D" id="3.40.50.300">
    <property type="entry name" value="P-loop containing nucleotide triphosphate hydrolases"/>
    <property type="match status" value="1"/>
</dbReference>
<protein>
    <submittedName>
        <fullName evidence="4">LuxR family transcriptional regulator</fullName>
    </submittedName>
</protein>
<keyword evidence="5" id="KW-1185">Reference proteome</keyword>
<dbReference type="PROSITE" id="PS00622">
    <property type="entry name" value="HTH_LUXR_1"/>
    <property type="match status" value="1"/>
</dbReference>
<dbReference type="CDD" id="cd06170">
    <property type="entry name" value="LuxR_C_like"/>
    <property type="match status" value="1"/>
</dbReference>
<dbReference type="InterPro" id="IPR041664">
    <property type="entry name" value="AAA_16"/>
</dbReference>
<dbReference type="GO" id="GO:0005524">
    <property type="term" value="F:ATP binding"/>
    <property type="evidence" value="ECO:0007669"/>
    <property type="project" value="UniProtKB-KW"/>
</dbReference>
<dbReference type="PANTHER" id="PTHR16305">
    <property type="entry name" value="TESTICULAR SOLUBLE ADENYLYL CYCLASE"/>
    <property type="match status" value="1"/>
</dbReference>
<dbReference type="Gene3D" id="1.25.40.10">
    <property type="entry name" value="Tetratricopeptide repeat domain"/>
    <property type="match status" value="2"/>
</dbReference>
<dbReference type="InterPro" id="IPR036388">
    <property type="entry name" value="WH-like_DNA-bd_sf"/>
</dbReference>
<comment type="caution">
    <text evidence="4">The sequence shown here is derived from an EMBL/GenBank/DDBJ whole genome shotgun (WGS) entry which is preliminary data.</text>
</comment>
<dbReference type="InterPro" id="IPR011990">
    <property type="entry name" value="TPR-like_helical_dom_sf"/>
</dbReference>
<gene>
    <name evidence="4" type="ORF">BDK92_5662</name>
</gene>
<dbReference type="AlphaFoldDB" id="A0A495JT69"/>
<dbReference type="Gene3D" id="1.10.10.10">
    <property type="entry name" value="Winged helix-like DNA-binding domain superfamily/Winged helix DNA-binding domain"/>
    <property type="match status" value="1"/>
</dbReference>
<dbReference type="SUPFAM" id="SSF48452">
    <property type="entry name" value="TPR-like"/>
    <property type="match status" value="1"/>
</dbReference>
<dbReference type="GO" id="GO:0004016">
    <property type="term" value="F:adenylate cyclase activity"/>
    <property type="evidence" value="ECO:0007669"/>
    <property type="project" value="TreeGrafter"/>
</dbReference>
<reference evidence="4 5" key="1">
    <citation type="submission" date="2018-10" db="EMBL/GenBank/DDBJ databases">
        <title>Sequencing the genomes of 1000 actinobacteria strains.</title>
        <authorList>
            <person name="Klenk H.-P."/>
        </authorList>
    </citation>
    <scope>NUCLEOTIDE SEQUENCE [LARGE SCALE GENOMIC DNA]</scope>
    <source>
        <strain evidence="4 5">DSM 45175</strain>
    </source>
</reference>
<dbReference type="Pfam" id="PF00196">
    <property type="entry name" value="GerE"/>
    <property type="match status" value="1"/>
</dbReference>
<sequence>MDVQERAGALDELDKLLVASATEGRIAIVSGEAGAGKSTLVDVFANRVTARAWLVWGQCDPLLTPRALGPLHDIARQVGGALAERLAGVDAEQRPDTVFDAFLDLLDGPRQRRRPVVVIEDLHWADGATLDLLGFLGRRLSRCRALLILTYREDEVGPLHPLRRVLAALPRTVTRRLPLAPLTITAIGHLARHSDRSANEIYEVTGGNPLLVTEVLGATGTEVPATVTDLVLGRLATVSVPAREVAALVSVVPSGAEPALLESCATTAVEECLARGVLVAAGDQVAFRHELLRRAMERSLSPARRAALHATVLATLARRPGVDPARLVHHAHHADDAAAVLRWVPVAAQRATAVRAYRQAADHYATALPRSVGLLPARRAELLESYSFAAYLAGLGEAALDARREALTLREDGGDALRIGDNLRWVSRLAWWTGRTGEARSVARQAVDVLERVPPGRELAMAYSNVSQLHMLANEETEAIEWGERALTLAGELGDVETQAHALVNVGSARLQRGETAGAAQLDRAHTLAATAGLDDHAARALVNLGTFAADGWDFVLATDALDRALRFTTTRNLDGYARHLLGYRARIRLVQGDWAAARADAEQALVGIDKPGVSLVPALAVLGCLRSRRGEPEALAVLELAAALAGRADEIQYLAPTSAALAEHHWLAGEPRQTADAVRDSFALVREAGLPWSVGELGFWLWRAGEPVDVPDWTAAPYLMLIRGDWAGAAAEFQRRGCAYPRIEALSHGGPAAAAEALAALARLGANAAARRLRAVLRERGVAGVPRGPRAAAGANASGLTPRQLEVVALLADGLSNSEIALRLSLSAKTVDHHVSAVLGKLDVTTRGRAAAAARRLGLVPPE</sequence>
<name>A0A495JT69_9ACTN</name>
<evidence type="ECO:0000313" key="5">
    <source>
        <dbReference type="Proteomes" id="UP000277671"/>
    </source>
</evidence>
<dbReference type="SUPFAM" id="SSF52540">
    <property type="entry name" value="P-loop containing nucleoside triphosphate hydrolases"/>
    <property type="match status" value="1"/>
</dbReference>
<dbReference type="InterPro" id="IPR016032">
    <property type="entry name" value="Sig_transdc_resp-reg_C-effctor"/>
</dbReference>
<dbReference type="InterPro" id="IPR000792">
    <property type="entry name" value="Tscrpt_reg_LuxR_C"/>
</dbReference>
<dbReference type="GO" id="GO:0003677">
    <property type="term" value="F:DNA binding"/>
    <property type="evidence" value="ECO:0007669"/>
    <property type="project" value="InterPro"/>
</dbReference>
<dbReference type="GO" id="GO:0005737">
    <property type="term" value="C:cytoplasm"/>
    <property type="evidence" value="ECO:0007669"/>
    <property type="project" value="TreeGrafter"/>
</dbReference>
<dbReference type="SUPFAM" id="SSF46894">
    <property type="entry name" value="C-terminal effector domain of the bipartite response regulators"/>
    <property type="match status" value="1"/>
</dbReference>
<dbReference type="GO" id="GO:0006355">
    <property type="term" value="P:regulation of DNA-templated transcription"/>
    <property type="evidence" value="ECO:0007669"/>
    <property type="project" value="InterPro"/>
</dbReference>